<evidence type="ECO:0000313" key="3">
    <source>
        <dbReference type="EMBL" id="KAK9667110.1"/>
    </source>
</evidence>
<keyword evidence="4" id="KW-1185">Reference proteome</keyword>
<protein>
    <recommendedName>
        <fullName evidence="2">Sialate O-acetylesterase domain-containing protein</fullName>
    </recommendedName>
</protein>
<dbReference type="PANTHER" id="PTHR31988">
    <property type="entry name" value="ESTERASE, PUTATIVE (DUF303)-RELATED"/>
    <property type="match status" value="1"/>
</dbReference>
<evidence type="ECO:0000259" key="2">
    <source>
        <dbReference type="Pfam" id="PF03629"/>
    </source>
</evidence>
<proteinExistence type="predicted"/>
<dbReference type="GO" id="GO:0016787">
    <property type="term" value="F:hydrolase activity"/>
    <property type="evidence" value="ECO:0007669"/>
    <property type="project" value="UniProtKB-KW"/>
</dbReference>
<sequence length="259" mass="28251">MTENKKQIFILSGQSNMAGRGGIVYDTHHHKKHWNGVVPPECQPNPSILRLNAHLQWEVAREPLHVDIDYKKACGVGPGMAFANKVMARVGDGACVTLGLVPCAVGGTQISEWARGAELYENMVKRAKAAVEGEDGGGGIKAVLWYQGESDCLKECDVVVYKERMEKFVSDVREDLCLPLLPIIQVALASGDAKYIERIREAQLGITLPNVVCVDAKGLKLNHDNLHLTTEAQVQLGHMLADAYLDNFCSSSLSSPDSK</sequence>
<dbReference type="InterPro" id="IPR052940">
    <property type="entry name" value="Carb_Esterase_6"/>
</dbReference>
<dbReference type="InterPro" id="IPR005181">
    <property type="entry name" value="SASA"/>
</dbReference>
<gene>
    <name evidence="3" type="ORF">RND81_14G233800</name>
</gene>
<evidence type="ECO:0000256" key="1">
    <source>
        <dbReference type="ARBA" id="ARBA00022801"/>
    </source>
</evidence>
<accession>A0AAW1GQI8</accession>
<organism evidence="3 4">
    <name type="scientific">Saponaria officinalis</name>
    <name type="common">Common soapwort</name>
    <name type="synonym">Lychnis saponaria</name>
    <dbReference type="NCBI Taxonomy" id="3572"/>
    <lineage>
        <taxon>Eukaryota</taxon>
        <taxon>Viridiplantae</taxon>
        <taxon>Streptophyta</taxon>
        <taxon>Embryophyta</taxon>
        <taxon>Tracheophyta</taxon>
        <taxon>Spermatophyta</taxon>
        <taxon>Magnoliopsida</taxon>
        <taxon>eudicotyledons</taxon>
        <taxon>Gunneridae</taxon>
        <taxon>Pentapetalae</taxon>
        <taxon>Caryophyllales</taxon>
        <taxon>Caryophyllaceae</taxon>
        <taxon>Caryophylleae</taxon>
        <taxon>Saponaria</taxon>
    </lineage>
</organism>
<dbReference type="Proteomes" id="UP001443914">
    <property type="component" value="Unassembled WGS sequence"/>
</dbReference>
<name>A0AAW1GQI8_SAPOF</name>
<dbReference type="Pfam" id="PF03629">
    <property type="entry name" value="SASA"/>
    <property type="match status" value="1"/>
</dbReference>
<evidence type="ECO:0000313" key="4">
    <source>
        <dbReference type="Proteomes" id="UP001443914"/>
    </source>
</evidence>
<dbReference type="InterPro" id="IPR036514">
    <property type="entry name" value="SGNH_hydro_sf"/>
</dbReference>
<dbReference type="Gene3D" id="3.40.50.1110">
    <property type="entry name" value="SGNH hydrolase"/>
    <property type="match status" value="1"/>
</dbReference>
<feature type="domain" description="Sialate O-acetylesterase" evidence="2">
    <location>
        <begin position="5"/>
        <end position="245"/>
    </location>
</feature>
<dbReference type="SUPFAM" id="SSF52266">
    <property type="entry name" value="SGNH hydrolase"/>
    <property type="match status" value="1"/>
</dbReference>
<dbReference type="PANTHER" id="PTHR31988:SF19">
    <property type="entry name" value="9-O-ACETYL-N-ACETYLNEURAMINIC ACID DEACETYLASE-RELATED"/>
    <property type="match status" value="1"/>
</dbReference>
<dbReference type="AlphaFoldDB" id="A0AAW1GQI8"/>
<comment type="caution">
    <text evidence="3">The sequence shown here is derived from an EMBL/GenBank/DDBJ whole genome shotgun (WGS) entry which is preliminary data.</text>
</comment>
<keyword evidence="1" id="KW-0378">Hydrolase</keyword>
<dbReference type="EMBL" id="JBDFQZ010000014">
    <property type="protein sequence ID" value="KAK9667110.1"/>
    <property type="molecule type" value="Genomic_DNA"/>
</dbReference>
<reference evidence="3" key="1">
    <citation type="submission" date="2024-03" db="EMBL/GenBank/DDBJ databases">
        <title>WGS assembly of Saponaria officinalis var. Norfolk2.</title>
        <authorList>
            <person name="Jenkins J."/>
            <person name="Shu S."/>
            <person name="Grimwood J."/>
            <person name="Barry K."/>
            <person name="Goodstein D."/>
            <person name="Schmutz J."/>
            <person name="Leebens-Mack J."/>
            <person name="Osbourn A."/>
        </authorList>
    </citation>
    <scope>NUCLEOTIDE SEQUENCE [LARGE SCALE GENOMIC DNA]</scope>
    <source>
        <strain evidence="3">JIC</strain>
    </source>
</reference>